<reference evidence="2 3" key="1">
    <citation type="submission" date="2009-06" db="EMBL/GenBank/DDBJ databases">
        <title>The Genome Sequence of Lactobacillus coleohominis strain 101-4-CHN.</title>
        <authorList>
            <consortium name="The Broad Institute Genome Sequencing Platform"/>
            <person name="Ward D."/>
            <person name="Young S.K."/>
            <person name="Zeng Q."/>
            <person name="Koehrsen M."/>
            <person name="Alvarado L."/>
            <person name="Berlin A."/>
            <person name="Borenstein D."/>
            <person name="Chen Z."/>
            <person name="Engels R."/>
            <person name="Freedman E."/>
            <person name="Gellesch M."/>
            <person name="Goldberg J."/>
            <person name="Griggs A."/>
            <person name="Gujja S."/>
            <person name="Heiman D."/>
            <person name="Hepburn T."/>
            <person name="Howarth C."/>
            <person name="Jen D."/>
            <person name="Larson L."/>
            <person name="Lewis B."/>
            <person name="Mehta T."/>
            <person name="Park D."/>
            <person name="Pearson M."/>
            <person name="Roberts A."/>
            <person name="Saif S."/>
            <person name="Shea T."/>
            <person name="Shenoy N."/>
            <person name="Sisk P."/>
            <person name="Stolte C."/>
            <person name="Sykes S."/>
            <person name="Walk T."/>
            <person name="White J."/>
            <person name="Yandava C."/>
            <person name="Liu Y."/>
            <person name="Xu Q."/>
            <person name="Lander E."/>
            <person name="Nusbaum C."/>
            <person name="Galagan J."/>
            <person name="Birren B."/>
        </authorList>
    </citation>
    <scope>NUCLEOTIDE SEQUENCE [LARGE SCALE GENOMIC DNA]</scope>
    <source>
        <strain evidence="2 3">101-4-CHN</strain>
    </source>
</reference>
<dbReference type="eggNOG" id="COG1595">
    <property type="taxonomic scope" value="Bacteria"/>
</dbReference>
<gene>
    <name evidence="2" type="ORF">HMPREF0501_00880</name>
</gene>
<dbReference type="Proteomes" id="UP000003987">
    <property type="component" value="Unassembled WGS sequence"/>
</dbReference>
<accession>C7XVY6</accession>
<dbReference type="Pfam" id="PF08281">
    <property type="entry name" value="Sigma70_r4_2"/>
    <property type="match status" value="1"/>
</dbReference>
<dbReference type="EMBL" id="GG698803">
    <property type="protein sequence ID" value="EEU30502.1"/>
    <property type="molecule type" value="Genomic_DNA"/>
</dbReference>
<dbReference type="InterPro" id="IPR013324">
    <property type="entry name" value="RNA_pol_sigma_r3/r4-like"/>
</dbReference>
<evidence type="ECO:0000259" key="1">
    <source>
        <dbReference type="Pfam" id="PF08281"/>
    </source>
</evidence>
<evidence type="ECO:0000313" key="3">
    <source>
        <dbReference type="Proteomes" id="UP000003987"/>
    </source>
</evidence>
<dbReference type="InterPro" id="IPR036388">
    <property type="entry name" value="WH-like_DNA-bd_sf"/>
</dbReference>
<dbReference type="GO" id="GO:0006352">
    <property type="term" value="P:DNA-templated transcription initiation"/>
    <property type="evidence" value="ECO:0007669"/>
    <property type="project" value="InterPro"/>
</dbReference>
<name>C7XVY6_9LACO</name>
<keyword evidence="3" id="KW-1185">Reference proteome</keyword>
<dbReference type="GO" id="GO:0016987">
    <property type="term" value="F:sigma factor activity"/>
    <property type="evidence" value="ECO:0007669"/>
    <property type="project" value="InterPro"/>
</dbReference>
<dbReference type="AlphaFoldDB" id="C7XVY6"/>
<dbReference type="Gene3D" id="1.10.10.10">
    <property type="entry name" value="Winged helix-like DNA-binding domain superfamily/Winged helix DNA-binding domain"/>
    <property type="match status" value="1"/>
</dbReference>
<proteinExistence type="predicted"/>
<sequence>MLSFWWLLVCLRFLRLGDPRGGIFMKKYYDDRNQLNMEISDAKDGSMHIRLHQPTGIKEITVTEAEGKEIIELNRIEYNDNHRETRRHVSLQAYDPYGTLVKDDADPLQEVINKEEMDQLHQSISQLTPAQQKLLMKKFWVGMKQIDIAKDEGVSKMAITKRLQTIKRHLKKILQK</sequence>
<organism evidence="2 3">
    <name type="scientific">Limosilactobacillus coleohominis 101-4-CHN</name>
    <dbReference type="NCBI Taxonomy" id="575594"/>
    <lineage>
        <taxon>Bacteria</taxon>
        <taxon>Bacillati</taxon>
        <taxon>Bacillota</taxon>
        <taxon>Bacilli</taxon>
        <taxon>Lactobacillales</taxon>
        <taxon>Lactobacillaceae</taxon>
        <taxon>Limosilactobacillus</taxon>
    </lineage>
</organism>
<protein>
    <submittedName>
        <fullName evidence="2">RNA polymerase sigma factor, sigma-70 family</fullName>
    </submittedName>
</protein>
<dbReference type="SUPFAM" id="SSF88659">
    <property type="entry name" value="Sigma3 and sigma4 domains of RNA polymerase sigma factors"/>
    <property type="match status" value="1"/>
</dbReference>
<evidence type="ECO:0000313" key="2">
    <source>
        <dbReference type="EMBL" id="EEU30502.1"/>
    </source>
</evidence>
<dbReference type="InterPro" id="IPR013249">
    <property type="entry name" value="RNA_pol_sigma70_r4_t2"/>
</dbReference>
<dbReference type="STRING" id="575594.HMPREF0501_00880"/>
<dbReference type="GO" id="GO:0003677">
    <property type="term" value="F:DNA binding"/>
    <property type="evidence" value="ECO:0007669"/>
    <property type="project" value="InterPro"/>
</dbReference>
<feature type="domain" description="RNA polymerase sigma factor 70 region 4 type 2" evidence="1">
    <location>
        <begin position="118"/>
        <end position="170"/>
    </location>
</feature>
<dbReference type="HOGENOM" id="CLU_117542_1_1_9"/>